<comment type="caution">
    <text evidence="1">The sequence shown here is derived from an EMBL/GenBank/DDBJ whole genome shotgun (WGS) entry which is preliminary data.</text>
</comment>
<dbReference type="EMBL" id="JACCHK010000001">
    <property type="protein sequence ID" value="NYH46017.1"/>
    <property type="molecule type" value="Genomic_DNA"/>
</dbReference>
<keyword evidence="2" id="KW-1185">Reference proteome</keyword>
<dbReference type="RefSeq" id="WP_179782991.1">
    <property type="nucleotide sequence ID" value="NZ_JACCHK010000001.1"/>
</dbReference>
<proteinExistence type="predicted"/>
<evidence type="ECO:0000313" key="2">
    <source>
        <dbReference type="Proteomes" id="UP000523545"/>
    </source>
</evidence>
<dbReference type="AlphaFoldDB" id="A0A7Z0BI33"/>
<sequence>MTISLDGRRFRAVADVVAGEVGTQTVFAYHERAGEVWAEYAGGSIRRGHLVGTRTGDRLDFRYVQLNTDGQTSSGHCVSEVSVLPDGRVRLHETWSWESRPGSGSSVVEEVPAP</sequence>
<protein>
    <recommendedName>
        <fullName evidence="3">N-acetylglutamate synthase</fullName>
    </recommendedName>
</protein>
<accession>A0A7Z0BI33</accession>
<evidence type="ECO:0008006" key="3">
    <source>
        <dbReference type="Google" id="ProtNLM"/>
    </source>
</evidence>
<gene>
    <name evidence="1" type="ORF">HNR22_005744</name>
</gene>
<name>A0A7Z0BI33_9ACTN</name>
<dbReference type="Pfam" id="PF26421">
    <property type="entry name" value="Avidin_like"/>
    <property type="match status" value="1"/>
</dbReference>
<evidence type="ECO:0000313" key="1">
    <source>
        <dbReference type="EMBL" id="NYH46017.1"/>
    </source>
</evidence>
<dbReference type="InterPro" id="IPR058595">
    <property type="entry name" value="Avidin-like"/>
</dbReference>
<reference evidence="1 2" key="1">
    <citation type="submission" date="2020-07" db="EMBL/GenBank/DDBJ databases">
        <title>Sequencing the genomes of 1000 actinobacteria strains.</title>
        <authorList>
            <person name="Klenk H.-P."/>
        </authorList>
    </citation>
    <scope>NUCLEOTIDE SEQUENCE [LARGE SCALE GENOMIC DNA]</scope>
    <source>
        <strain evidence="1 2">DSM 45876</strain>
    </source>
</reference>
<organism evidence="1 2">
    <name type="scientific">Micromonospora jinlongensis</name>
    <dbReference type="NCBI Taxonomy" id="1287877"/>
    <lineage>
        <taxon>Bacteria</taxon>
        <taxon>Bacillati</taxon>
        <taxon>Actinomycetota</taxon>
        <taxon>Actinomycetes</taxon>
        <taxon>Micromonosporales</taxon>
        <taxon>Micromonosporaceae</taxon>
        <taxon>Micromonospora</taxon>
    </lineage>
</organism>
<dbReference type="Proteomes" id="UP000523545">
    <property type="component" value="Unassembled WGS sequence"/>
</dbReference>